<evidence type="ECO:0000313" key="1">
    <source>
        <dbReference type="EMBL" id="XBV84345.1"/>
    </source>
</evidence>
<dbReference type="PANTHER" id="PTHR12993:SF29">
    <property type="entry name" value="BLR3841 PROTEIN"/>
    <property type="match status" value="1"/>
</dbReference>
<dbReference type="InterPro" id="IPR003737">
    <property type="entry name" value="GlcNAc_PI_deacetylase-related"/>
</dbReference>
<proteinExistence type="predicted"/>
<reference evidence="1" key="1">
    <citation type="submission" date="2024-06" db="EMBL/GenBank/DDBJ databases">
        <title>Draft Genome Sequence of Deinococcus sonorensis Type Strain KR-87, a Biofilm Producing Representative of the Genus Deinococcus.</title>
        <authorList>
            <person name="Boren L.S."/>
            <person name="Grosso R.A."/>
            <person name="Hugenberg-Cox A.N."/>
            <person name="Hill J.T.E."/>
            <person name="Albert C.M."/>
            <person name="Tuohy J.M."/>
        </authorList>
    </citation>
    <scope>NUCLEOTIDE SEQUENCE</scope>
    <source>
        <strain evidence="1">KR-87</strain>
    </source>
</reference>
<dbReference type="EMBL" id="CP158299">
    <property type="protein sequence ID" value="XBV84345.1"/>
    <property type="molecule type" value="Genomic_DNA"/>
</dbReference>
<name>A0AAU7U7K9_9DEIO</name>
<keyword evidence="1" id="KW-0378">Hydrolase</keyword>
<dbReference type="Gene3D" id="3.40.50.10320">
    <property type="entry name" value="LmbE-like"/>
    <property type="match status" value="1"/>
</dbReference>
<dbReference type="InterPro" id="IPR024078">
    <property type="entry name" value="LmbE-like_dom_sf"/>
</dbReference>
<dbReference type="PANTHER" id="PTHR12993">
    <property type="entry name" value="N-ACETYLGLUCOSAMINYL-PHOSPHATIDYLINOSITOL DE-N-ACETYLASE-RELATED"/>
    <property type="match status" value="1"/>
</dbReference>
<protein>
    <submittedName>
        <fullName evidence="1">PIG-L family deacetylase</fullName>
        <ecNumber evidence="1">3.5.1.-</ecNumber>
    </submittedName>
</protein>
<dbReference type="AlphaFoldDB" id="A0AAU7U7K9"/>
<dbReference type="RefSeq" id="WP_350242383.1">
    <property type="nucleotide sequence ID" value="NZ_CP158299.1"/>
</dbReference>
<dbReference type="SUPFAM" id="SSF102588">
    <property type="entry name" value="LmbE-like"/>
    <property type="match status" value="1"/>
</dbReference>
<dbReference type="GO" id="GO:0016811">
    <property type="term" value="F:hydrolase activity, acting on carbon-nitrogen (but not peptide) bonds, in linear amides"/>
    <property type="evidence" value="ECO:0007669"/>
    <property type="project" value="TreeGrafter"/>
</dbReference>
<sequence length="332" mass="36665">MFSRRVPALHRRPRLPAARRRHLAAGLALLLGLLSGAAINGWRWLPTGNVVIGQVQGGAAGLPESAPLSGRVLVISPHPDDETLAVGGIIQDVLNRGGQVDIVFLTSGDGFAWDARATEKKPVVRASDLLRLGEARMNEATQAAQVLGVDRAHVTFLGFPDKGLQRIYLQNYLTPYTSRQTGMNRVPYQRALHPGTPYTGQELERQMNELLTRLHPDIVLAPSVRDHHPDHQVAAFLAGRLAPQHHARLYAYMVHGGVEWPLPKGNHPQLPLSPPSRSVDGQSWQRYPLSAAQEQRKAQAVSMYHSQLQIIPRFMQAFVRTNELLLPVPVQP</sequence>
<dbReference type="EC" id="3.5.1.-" evidence="1"/>
<gene>
    <name evidence="1" type="ORF">ABOD76_12930</name>
</gene>
<accession>A0AAU7U7K9</accession>
<dbReference type="KEGG" id="dsc:ABOD76_12930"/>
<organism evidence="1">
    <name type="scientific">Deinococcus sonorensis KR-87</name>
    <dbReference type="NCBI Taxonomy" id="694439"/>
    <lineage>
        <taxon>Bacteria</taxon>
        <taxon>Thermotogati</taxon>
        <taxon>Deinococcota</taxon>
        <taxon>Deinococci</taxon>
        <taxon>Deinococcales</taxon>
        <taxon>Deinococcaceae</taxon>
        <taxon>Deinococcus</taxon>
    </lineage>
</organism>
<dbReference type="Pfam" id="PF02585">
    <property type="entry name" value="PIG-L"/>
    <property type="match status" value="1"/>
</dbReference>